<dbReference type="Gene3D" id="2.40.30.10">
    <property type="entry name" value="Translation factors"/>
    <property type="match status" value="1"/>
</dbReference>
<feature type="domain" description="Elongation factor EFG" evidence="7">
    <location>
        <begin position="566"/>
        <end position="656"/>
    </location>
</feature>
<sequence length="662" mass="70559">MSGNKTHSGPRAPRAAAFIGPYGGGKTSLCEALLDAAGLRLRHAGDTRTPEPGTETKLVNCSFLEDRWSLLDCPGSIEFQAEATAALAVADIAVVVADPDPARAMALRPAFAALEAAGTPFILFINKVDTLAVPPAELIAALQAETATKLVPRQLPLMEQGKVAGYVDLISERAYRYRERQPSEMIPVPTGVAADEQAAHDELVDTLADRDDSLLEKIVEGEAVSATELFAHLRHDLGEGKLAEVMFGAATHGNGVQRLWKALRHDTPEPTQTRARHRIETEGGALAQVFKVSYAGQAGKLAYARVWRGPLQDGAADGQMRVGGIFSFPGNETQKLPQAETGDVVALGRLDGAVPGTVFGAAEGILTLPAPPPPVYALAIAVPDHKDDVRLSTALAKVLEEDPALSLMRDAETGDTLLAGQGEAHLARALDRLNKGWGLSVSAARPKLRLKETIKLTVHEHSRLKRQTGGHGQFADVKLEIAPRQRGEGFSFTDKVTGGAVPRQYIPAVAAAAEEAMAKGPFGYPVVDVAVTLLDGGFHSVDSSDMAFRTATRNGIAEALTKAEPVLLEPVHRVTISAPNMFTSTVQRLLSGKRGQIMGYGEKPAWPGWDETQALLPEAETHRLILELRSQTAGLGGFVHEFDHLAEASPNLADRVARQAAQ</sequence>
<dbReference type="GO" id="GO:0097216">
    <property type="term" value="F:guanosine tetraphosphate binding"/>
    <property type="evidence" value="ECO:0007669"/>
    <property type="project" value="UniProtKB-ARBA"/>
</dbReference>
<keyword evidence="5" id="KW-0342">GTP-binding</keyword>
<dbReference type="InterPro" id="IPR027417">
    <property type="entry name" value="P-loop_NTPase"/>
</dbReference>
<dbReference type="OrthoDB" id="9802948at2"/>
<evidence type="ECO:0000313" key="9">
    <source>
        <dbReference type="EMBL" id="GAN81330.1"/>
    </source>
</evidence>
<dbReference type="InterPro" id="IPR041095">
    <property type="entry name" value="EFG_II"/>
</dbReference>
<evidence type="ECO:0000256" key="3">
    <source>
        <dbReference type="ARBA" id="ARBA00022768"/>
    </source>
</evidence>
<keyword evidence="4" id="KW-0648">Protein biosynthesis</keyword>
<keyword evidence="2" id="KW-0547">Nucleotide-binding</keyword>
<dbReference type="AlphaFoldDB" id="A0A0D6PHT5"/>
<dbReference type="InterPro" id="IPR014721">
    <property type="entry name" value="Ribsml_uS5_D2-typ_fold_subgr"/>
</dbReference>
<comment type="caution">
    <text evidence="9">The sequence shown here is derived from an EMBL/GenBank/DDBJ whole genome shotgun (WGS) entry which is preliminary data.</text>
</comment>
<dbReference type="SMART" id="SM00889">
    <property type="entry name" value="EFG_IV"/>
    <property type="match status" value="1"/>
</dbReference>
<gene>
    <name evidence="9" type="ORF">Aam_090_008</name>
</gene>
<dbReference type="InterPro" id="IPR020568">
    <property type="entry name" value="Ribosomal_Su5_D2-typ_SF"/>
</dbReference>
<dbReference type="RefSeq" id="WP_048879722.1">
    <property type="nucleotide sequence ID" value="NZ_BANC01000088.1"/>
</dbReference>
<dbReference type="GO" id="GO:0003924">
    <property type="term" value="F:GTPase activity"/>
    <property type="evidence" value="ECO:0007669"/>
    <property type="project" value="InterPro"/>
</dbReference>
<dbReference type="Gene3D" id="3.30.70.240">
    <property type="match status" value="1"/>
</dbReference>
<dbReference type="CDD" id="cd03713">
    <property type="entry name" value="EFG_mtEFG_C"/>
    <property type="match status" value="1"/>
</dbReference>
<dbReference type="GO" id="GO:0003746">
    <property type="term" value="F:translation elongation factor activity"/>
    <property type="evidence" value="ECO:0007669"/>
    <property type="project" value="UniProtKB-KW"/>
</dbReference>
<keyword evidence="3 9" id="KW-0251">Elongation factor</keyword>
<dbReference type="Pfam" id="PF00679">
    <property type="entry name" value="EFG_C"/>
    <property type="match status" value="1"/>
</dbReference>
<dbReference type="Proteomes" id="UP000032668">
    <property type="component" value="Unassembled WGS sequence"/>
</dbReference>
<dbReference type="Gene3D" id="3.40.50.300">
    <property type="entry name" value="P-loop containing nucleotide triphosphate hydrolases"/>
    <property type="match status" value="1"/>
</dbReference>
<dbReference type="PANTHER" id="PTHR43261">
    <property type="entry name" value="TRANSLATION ELONGATION FACTOR G-RELATED"/>
    <property type="match status" value="1"/>
</dbReference>
<reference evidence="9 10" key="1">
    <citation type="submission" date="2012-11" db="EMBL/GenBank/DDBJ databases">
        <title>Whole genome sequence of Acidocella aminolytica 101 = DSM 11237.</title>
        <authorList>
            <person name="Azuma Y."/>
            <person name="Higashiura N."/>
            <person name="Hirakawa H."/>
            <person name="Matsushita K."/>
        </authorList>
    </citation>
    <scope>NUCLEOTIDE SEQUENCE [LARGE SCALE GENOMIC DNA]</scope>
    <source>
        <strain evidence="10">101 / DSM 11237</strain>
    </source>
</reference>
<dbReference type="GO" id="GO:0032790">
    <property type="term" value="P:ribosome disassembly"/>
    <property type="evidence" value="ECO:0007669"/>
    <property type="project" value="TreeGrafter"/>
</dbReference>
<dbReference type="InterPro" id="IPR009000">
    <property type="entry name" value="Transl_B-barrel_sf"/>
</dbReference>
<dbReference type="SUPFAM" id="SSF54980">
    <property type="entry name" value="EF-G C-terminal domain-like"/>
    <property type="match status" value="2"/>
</dbReference>
<dbReference type="SUPFAM" id="SSF52540">
    <property type="entry name" value="P-loop containing nucleoside triphosphate hydrolases"/>
    <property type="match status" value="1"/>
</dbReference>
<dbReference type="PANTHER" id="PTHR43261:SF7">
    <property type="entry name" value="ELONGATION FACTOR G-LIKE PROTEIN"/>
    <property type="match status" value="1"/>
</dbReference>
<dbReference type="Pfam" id="PF00009">
    <property type="entry name" value="GTP_EFTU"/>
    <property type="match status" value="1"/>
</dbReference>
<dbReference type="InterPro" id="IPR000795">
    <property type="entry name" value="T_Tr_GTP-bd_dom"/>
</dbReference>
<dbReference type="Gene3D" id="3.30.230.10">
    <property type="match status" value="1"/>
</dbReference>
<dbReference type="Pfam" id="PF03764">
    <property type="entry name" value="EFG_IV"/>
    <property type="match status" value="1"/>
</dbReference>
<name>A0A0D6PHT5_9PROT</name>
<dbReference type="InterPro" id="IPR047872">
    <property type="entry name" value="EFG_IV"/>
</dbReference>
<dbReference type="Pfam" id="PF14492">
    <property type="entry name" value="EFG_III"/>
    <property type="match status" value="1"/>
</dbReference>
<dbReference type="CDD" id="cd01434">
    <property type="entry name" value="EFG_mtEFG1_IV"/>
    <property type="match status" value="1"/>
</dbReference>
<dbReference type="GO" id="GO:0005525">
    <property type="term" value="F:GTP binding"/>
    <property type="evidence" value="ECO:0007669"/>
    <property type="project" value="UniProtKB-KW"/>
</dbReference>
<keyword evidence="10" id="KW-1185">Reference proteome</keyword>
<evidence type="ECO:0000256" key="5">
    <source>
        <dbReference type="ARBA" id="ARBA00023134"/>
    </source>
</evidence>
<protein>
    <recommendedName>
        <fullName evidence="1">Elongation factor G</fullName>
    </recommendedName>
</protein>
<dbReference type="STRING" id="1120923.SAMN02746095_03477"/>
<dbReference type="EMBL" id="BANC01000088">
    <property type="protein sequence ID" value="GAN81330.1"/>
    <property type="molecule type" value="Genomic_DNA"/>
</dbReference>
<evidence type="ECO:0000256" key="2">
    <source>
        <dbReference type="ARBA" id="ARBA00022741"/>
    </source>
</evidence>
<comment type="function">
    <text evidence="6">Catalyzes the GTP-dependent ribosomal translocation step during translation elongation. During this step, the ribosome changes from the pre-translocational (PRE) to the post-translocational (POST) state as the newly formed A-site-bound peptidyl-tRNA and P-site-bound deacylated tRNA move to the P and E sites, respectively. Catalyzes the coordinated movement of the two tRNA molecules, the mRNA and conformational changes in the ribosome.</text>
</comment>
<dbReference type="InterPro" id="IPR035649">
    <property type="entry name" value="EFG_V"/>
</dbReference>
<dbReference type="Gene3D" id="3.30.70.870">
    <property type="entry name" value="Elongation Factor G (Translational Gtpase), domain 3"/>
    <property type="match status" value="1"/>
</dbReference>
<evidence type="ECO:0000256" key="6">
    <source>
        <dbReference type="ARBA" id="ARBA00024731"/>
    </source>
</evidence>
<evidence type="ECO:0000259" key="8">
    <source>
        <dbReference type="SMART" id="SM00889"/>
    </source>
</evidence>
<evidence type="ECO:0000259" key="7">
    <source>
        <dbReference type="SMART" id="SM00838"/>
    </source>
</evidence>
<evidence type="ECO:0000256" key="4">
    <source>
        <dbReference type="ARBA" id="ARBA00022917"/>
    </source>
</evidence>
<dbReference type="NCBIfam" id="NF009379">
    <property type="entry name" value="PRK12740.1-3"/>
    <property type="match status" value="1"/>
</dbReference>
<organism evidence="9 10">
    <name type="scientific">Acidocella aminolytica 101 = DSM 11237</name>
    <dbReference type="NCBI Taxonomy" id="1120923"/>
    <lineage>
        <taxon>Bacteria</taxon>
        <taxon>Pseudomonadati</taxon>
        <taxon>Pseudomonadota</taxon>
        <taxon>Alphaproteobacteria</taxon>
        <taxon>Acetobacterales</taxon>
        <taxon>Acidocellaceae</taxon>
        <taxon>Acidocella</taxon>
    </lineage>
</organism>
<evidence type="ECO:0000256" key="1">
    <source>
        <dbReference type="ARBA" id="ARBA00017872"/>
    </source>
</evidence>
<proteinExistence type="predicted"/>
<evidence type="ECO:0000313" key="10">
    <source>
        <dbReference type="Proteomes" id="UP000032668"/>
    </source>
</evidence>
<dbReference type="InterPro" id="IPR035647">
    <property type="entry name" value="EFG_III/V"/>
</dbReference>
<accession>A0A0D6PHT5</accession>
<dbReference type="InterPro" id="IPR000640">
    <property type="entry name" value="EFG_V-like"/>
</dbReference>
<feature type="domain" description="Translation elongation factor EFG/EF2" evidence="8">
    <location>
        <begin position="447"/>
        <end position="564"/>
    </location>
</feature>
<dbReference type="SUPFAM" id="SSF50447">
    <property type="entry name" value="Translation proteins"/>
    <property type="match status" value="1"/>
</dbReference>
<dbReference type="SUPFAM" id="SSF54211">
    <property type="entry name" value="Ribosomal protein S5 domain 2-like"/>
    <property type="match status" value="1"/>
</dbReference>
<dbReference type="SMART" id="SM00838">
    <property type="entry name" value="EFG_C"/>
    <property type="match status" value="1"/>
</dbReference>
<dbReference type="InterPro" id="IPR005517">
    <property type="entry name" value="Transl_elong_EFG/EF2_IV"/>
</dbReference>